<name>A0A1X6PBW0_PORUM</name>
<dbReference type="EMBL" id="KV918818">
    <property type="protein sequence ID" value="OSX78205.1"/>
    <property type="molecule type" value="Genomic_DNA"/>
</dbReference>
<gene>
    <name evidence="1" type="ORF">BU14_0116s0025</name>
</gene>
<dbReference type="SUPFAM" id="SSF47473">
    <property type="entry name" value="EF-hand"/>
    <property type="match status" value="1"/>
</dbReference>
<dbReference type="InterPro" id="IPR011992">
    <property type="entry name" value="EF-hand-dom_pair"/>
</dbReference>
<dbReference type="Proteomes" id="UP000218209">
    <property type="component" value="Unassembled WGS sequence"/>
</dbReference>
<evidence type="ECO:0000313" key="2">
    <source>
        <dbReference type="Proteomes" id="UP000218209"/>
    </source>
</evidence>
<proteinExistence type="predicted"/>
<reference evidence="1 2" key="1">
    <citation type="submission" date="2017-03" db="EMBL/GenBank/DDBJ databases">
        <title>WGS assembly of Porphyra umbilicalis.</title>
        <authorList>
            <person name="Brawley S.H."/>
            <person name="Blouin N.A."/>
            <person name="Ficko-Blean E."/>
            <person name="Wheeler G.L."/>
            <person name="Lohr M."/>
            <person name="Goodson H.V."/>
            <person name="Jenkins J.W."/>
            <person name="Blaby-Haas C.E."/>
            <person name="Helliwell K.E."/>
            <person name="Chan C."/>
            <person name="Marriage T."/>
            <person name="Bhattacharya D."/>
            <person name="Klein A.S."/>
            <person name="Badis Y."/>
            <person name="Brodie J."/>
            <person name="Cao Y."/>
            <person name="Collen J."/>
            <person name="Dittami S.M."/>
            <person name="Gachon C.M."/>
            <person name="Green B.R."/>
            <person name="Karpowicz S."/>
            <person name="Kim J.W."/>
            <person name="Kudahl U."/>
            <person name="Lin S."/>
            <person name="Michel G."/>
            <person name="Mittag M."/>
            <person name="Olson B.J."/>
            <person name="Pangilinan J."/>
            <person name="Peng Y."/>
            <person name="Qiu H."/>
            <person name="Shu S."/>
            <person name="Singer J.T."/>
            <person name="Smith A.G."/>
            <person name="Sprecher B.N."/>
            <person name="Wagner V."/>
            <person name="Wang W."/>
            <person name="Wang Z.-Y."/>
            <person name="Yan J."/>
            <person name="Yarish C."/>
            <person name="Zoeuner-Riek S."/>
            <person name="Zhuang Y."/>
            <person name="Zou Y."/>
            <person name="Lindquist E.A."/>
            <person name="Grimwood J."/>
            <person name="Barry K."/>
            <person name="Rokhsar D.S."/>
            <person name="Schmutz J."/>
            <person name="Stiller J.W."/>
            <person name="Grossman A.R."/>
            <person name="Prochnik S.E."/>
        </authorList>
    </citation>
    <scope>NUCLEOTIDE SEQUENCE [LARGE SCALE GENOMIC DNA]</scope>
    <source>
        <strain evidence="1">4086291</strain>
    </source>
</reference>
<protein>
    <submittedName>
        <fullName evidence="1">Uncharacterized protein</fullName>
    </submittedName>
</protein>
<evidence type="ECO:0000313" key="1">
    <source>
        <dbReference type="EMBL" id="OSX78205.1"/>
    </source>
</evidence>
<dbReference type="OrthoDB" id="196384at2759"/>
<keyword evidence="2" id="KW-1185">Reference proteome</keyword>
<accession>A0A1X6PBW0</accession>
<dbReference type="AlphaFoldDB" id="A0A1X6PBW0"/>
<sequence length="342" mass="35238">MTLAFLAPLAGGLRQAAVRLPANPSSVSLSRPSAWPPVSAPALRRRTLCATAATPPPPASSAIDDSGAITKPTVPGTFTFSPDGDVSVGDTLSVTYTPPVGLFTEDDVVCYAGGFNGWSSETDTTPLLFPAQSLFNGSYRVSVVVPNFARVLDFAFVQDAAAGGVRYDDNSGTLFHIPVVNQLRLTANGEVQSYVAGSEDEEADGTRSGLKVDGDRGVDLTGGGGVGGVGMGPVLDDGEEAALHRSRGESALVGEAAGLGNIQISAARDAFERLDPDMTGVLSIESSVRALVLLGFEMTEGRLRTLLSEVGAKVGAGGGLAMSDFMLVYADLENADEGIEIL</sequence>
<organism evidence="1 2">
    <name type="scientific">Porphyra umbilicalis</name>
    <name type="common">Purple laver</name>
    <name type="synonym">Red alga</name>
    <dbReference type="NCBI Taxonomy" id="2786"/>
    <lineage>
        <taxon>Eukaryota</taxon>
        <taxon>Rhodophyta</taxon>
        <taxon>Bangiophyceae</taxon>
        <taxon>Bangiales</taxon>
        <taxon>Bangiaceae</taxon>
        <taxon>Porphyra</taxon>
    </lineage>
</organism>